<keyword evidence="3" id="KW-1185">Reference proteome</keyword>
<protein>
    <submittedName>
        <fullName evidence="2">Uncharacterized protein</fullName>
    </submittedName>
</protein>
<name>A0AAD4H056_9FUNG</name>
<organism evidence="2 3">
    <name type="scientific">Linnemannia exigua</name>
    <dbReference type="NCBI Taxonomy" id="604196"/>
    <lineage>
        <taxon>Eukaryota</taxon>
        <taxon>Fungi</taxon>
        <taxon>Fungi incertae sedis</taxon>
        <taxon>Mucoromycota</taxon>
        <taxon>Mortierellomycotina</taxon>
        <taxon>Mortierellomycetes</taxon>
        <taxon>Mortierellales</taxon>
        <taxon>Mortierellaceae</taxon>
        <taxon>Linnemannia</taxon>
    </lineage>
</organism>
<comment type="caution">
    <text evidence="2">The sequence shown here is derived from an EMBL/GenBank/DDBJ whole genome shotgun (WGS) entry which is preliminary data.</text>
</comment>
<evidence type="ECO:0000313" key="2">
    <source>
        <dbReference type="EMBL" id="KAG0248866.1"/>
    </source>
</evidence>
<dbReference type="AlphaFoldDB" id="A0AAD4H056"/>
<dbReference type="Proteomes" id="UP001194580">
    <property type="component" value="Unassembled WGS sequence"/>
</dbReference>
<feature type="non-terminal residue" evidence="2">
    <location>
        <position position="57"/>
    </location>
</feature>
<feature type="region of interest" description="Disordered" evidence="1">
    <location>
        <begin position="32"/>
        <end position="57"/>
    </location>
</feature>
<dbReference type="EMBL" id="JAAAIL010003912">
    <property type="protein sequence ID" value="KAG0248866.1"/>
    <property type="molecule type" value="Genomic_DNA"/>
</dbReference>
<feature type="compositionally biased region" description="Acidic residues" evidence="1">
    <location>
        <begin position="48"/>
        <end position="57"/>
    </location>
</feature>
<reference evidence="2" key="1">
    <citation type="journal article" date="2020" name="Fungal Divers.">
        <title>Resolving the Mortierellaceae phylogeny through synthesis of multi-gene phylogenetics and phylogenomics.</title>
        <authorList>
            <person name="Vandepol N."/>
            <person name="Liber J."/>
            <person name="Desiro A."/>
            <person name="Na H."/>
            <person name="Kennedy M."/>
            <person name="Barry K."/>
            <person name="Grigoriev I.V."/>
            <person name="Miller A.N."/>
            <person name="O'Donnell K."/>
            <person name="Stajich J.E."/>
            <person name="Bonito G."/>
        </authorList>
    </citation>
    <scope>NUCLEOTIDE SEQUENCE</scope>
    <source>
        <strain evidence="2">NRRL 28262</strain>
    </source>
</reference>
<proteinExistence type="predicted"/>
<accession>A0AAD4H056</accession>
<gene>
    <name evidence="2" type="ORF">BGZ95_007826</name>
</gene>
<evidence type="ECO:0000256" key="1">
    <source>
        <dbReference type="SAM" id="MobiDB-lite"/>
    </source>
</evidence>
<sequence>MARGWIREVGRYFQLSLAVAPLGCLYDARPEGYQDPNVEGWGDKPEYEEYEEEGENT</sequence>
<evidence type="ECO:0000313" key="3">
    <source>
        <dbReference type="Proteomes" id="UP001194580"/>
    </source>
</evidence>